<organism evidence="2 3">
    <name type="scientific">Enhygromyxa salina</name>
    <dbReference type="NCBI Taxonomy" id="215803"/>
    <lineage>
        <taxon>Bacteria</taxon>
        <taxon>Pseudomonadati</taxon>
        <taxon>Myxococcota</taxon>
        <taxon>Polyangia</taxon>
        <taxon>Nannocystales</taxon>
        <taxon>Nannocystaceae</taxon>
        <taxon>Enhygromyxa</taxon>
    </lineage>
</organism>
<protein>
    <submittedName>
        <fullName evidence="2">Type II secretory pathway, ATPase PulE/Tfp pilus assembly pathway, ATPase PilB</fullName>
    </submittedName>
</protein>
<dbReference type="Gene3D" id="3.40.50.300">
    <property type="entry name" value="P-loop containing nucleotide triphosphate hydrolases"/>
    <property type="match status" value="1"/>
</dbReference>
<gene>
    <name evidence="2" type="ORF">DB30_00122</name>
</gene>
<dbReference type="Proteomes" id="UP000031599">
    <property type="component" value="Unassembled WGS sequence"/>
</dbReference>
<dbReference type="Pfam" id="PF13191">
    <property type="entry name" value="AAA_16"/>
    <property type="match status" value="1"/>
</dbReference>
<dbReference type="InterPro" id="IPR027417">
    <property type="entry name" value="P-loop_NTPase"/>
</dbReference>
<comment type="caution">
    <text evidence="2">The sequence shown here is derived from an EMBL/GenBank/DDBJ whole genome shotgun (WGS) entry which is preliminary data.</text>
</comment>
<proteinExistence type="predicted"/>
<name>A0A0C2A7N7_9BACT</name>
<feature type="domain" description="Orc1-like AAA ATPase" evidence="1">
    <location>
        <begin position="54"/>
        <end position="239"/>
    </location>
</feature>
<evidence type="ECO:0000313" key="2">
    <source>
        <dbReference type="EMBL" id="KIG19613.1"/>
    </source>
</evidence>
<dbReference type="AlphaFoldDB" id="A0A0C2A7N7"/>
<dbReference type="SUPFAM" id="SSF52540">
    <property type="entry name" value="P-loop containing nucleoside triphosphate hydrolases"/>
    <property type="match status" value="1"/>
</dbReference>
<dbReference type="EMBL" id="JMCC02000001">
    <property type="protein sequence ID" value="KIG19613.1"/>
    <property type="molecule type" value="Genomic_DNA"/>
</dbReference>
<evidence type="ECO:0000313" key="3">
    <source>
        <dbReference type="Proteomes" id="UP000031599"/>
    </source>
</evidence>
<evidence type="ECO:0000259" key="1">
    <source>
        <dbReference type="Pfam" id="PF13191"/>
    </source>
</evidence>
<accession>A0A0C2A7N7</accession>
<dbReference type="InterPro" id="IPR041664">
    <property type="entry name" value="AAA_16"/>
</dbReference>
<reference evidence="2 3" key="1">
    <citation type="submission" date="2014-12" db="EMBL/GenBank/DDBJ databases">
        <title>Genome assembly of Enhygromyxa salina DSM 15201.</title>
        <authorList>
            <person name="Sharma G."/>
            <person name="Subramanian S."/>
        </authorList>
    </citation>
    <scope>NUCLEOTIDE SEQUENCE [LARGE SCALE GENOMIC DNA]</scope>
    <source>
        <strain evidence="2 3">DSM 15201</strain>
    </source>
</reference>
<sequence>MSRLIQARNASEAYWTLDPFAVVRPGDPWFADLERLVPREHYGVAHKLKKHLSSGAGRPEFVHVGLMGHAGVGKTTLARSALAELARDGLTPVYIRSLEAFDQGDFVFSDLMLVVAEAIIRELGGLQLEVAGEHLEAVRGWFADEILIATHSEQILGSLEVSADAGVSVPFLAAFAAKVTAALKSDNEYRREIRRRTERDPAALVRRLNLLLDAVHKALAPRRSKLCVVFDDLEKMNPALVDGALLARAPEFRQLRTNALLFFNPSCEYSPYTTPASRAFTCINMPVLPVRFPGDAPDIVRPEAANAIAQLLQHRMALDAVFTDPSACIHALAHWSGGHIGDIMMIARRAVENVEPDKVEVTDIENAGRWLGGRRTSTLRPSDFARAVEIHKSHRILDTDQDRRMLKNSCILPYDGIEWWDVHPGVRADELFLEALREARSPG</sequence>